<reference evidence="1" key="1">
    <citation type="submission" date="2022-04" db="EMBL/GenBank/DDBJ databases">
        <title>Genome of the entomopathogenic fungus Entomophthora muscae.</title>
        <authorList>
            <person name="Elya C."/>
            <person name="Lovett B.R."/>
            <person name="Lee E."/>
            <person name="Macias A.M."/>
            <person name="Hajek A.E."/>
            <person name="De Bivort B.L."/>
            <person name="Kasson M.T."/>
            <person name="De Fine Licht H.H."/>
            <person name="Stajich J.E."/>
        </authorList>
    </citation>
    <scope>NUCLEOTIDE SEQUENCE</scope>
    <source>
        <strain evidence="1">Berkeley</strain>
    </source>
</reference>
<dbReference type="Proteomes" id="UP001165960">
    <property type="component" value="Unassembled WGS sequence"/>
</dbReference>
<proteinExistence type="predicted"/>
<evidence type="ECO:0000313" key="1">
    <source>
        <dbReference type="EMBL" id="KAJ9079719.1"/>
    </source>
</evidence>
<evidence type="ECO:0000313" key="2">
    <source>
        <dbReference type="Proteomes" id="UP001165960"/>
    </source>
</evidence>
<name>A0ACC2TY79_9FUNG</name>
<comment type="caution">
    <text evidence="1">The sequence shown here is derived from an EMBL/GenBank/DDBJ whole genome shotgun (WGS) entry which is preliminary data.</text>
</comment>
<sequence length="208" mass="22609">MLVPLAKFVAFTLAPALLMIWSTSPDLWGSITDSFLRVGANLDYLLNMFDNIPAHAQGLYTTSENVVRSLTCKDLDLSTAKAVPVTPLSLVHPTPLSSEDSPVLISEGGVGTPELTPKRTSWLLSGMILMGLDSYFPRVSAVSFLWTPLQAAMSVLYWMASWWILPPGWEPNLVSLAPLSHSKSKLLITDGGNNLKSLTPIATLLKTE</sequence>
<accession>A0ACC2TY79</accession>
<protein>
    <submittedName>
        <fullName evidence="1">Uncharacterized protein</fullName>
    </submittedName>
</protein>
<keyword evidence="2" id="KW-1185">Reference proteome</keyword>
<gene>
    <name evidence="1" type="ORF">DSO57_1032585</name>
</gene>
<dbReference type="EMBL" id="QTSX02001666">
    <property type="protein sequence ID" value="KAJ9079719.1"/>
    <property type="molecule type" value="Genomic_DNA"/>
</dbReference>
<organism evidence="1 2">
    <name type="scientific">Entomophthora muscae</name>
    <dbReference type="NCBI Taxonomy" id="34485"/>
    <lineage>
        <taxon>Eukaryota</taxon>
        <taxon>Fungi</taxon>
        <taxon>Fungi incertae sedis</taxon>
        <taxon>Zoopagomycota</taxon>
        <taxon>Entomophthoromycotina</taxon>
        <taxon>Entomophthoromycetes</taxon>
        <taxon>Entomophthorales</taxon>
        <taxon>Entomophthoraceae</taxon>
        <taxon>Entomophthora</taxon>
    </lineage>
</organism>